<proteinExistence type="predicted"/>
<dbReference type="Proteomes" id="UP000037020">
    <property type="component" value="Unassembled WGS sequence"/>
</dbReference>
<protein>
    <recommendedName>
        <fullName evidence="3">Monooxygenase</fullName>
    </recommendedName>
</protein>
<name>A0ABR5JD94_9ACTN</name>
<organism evidence="1 2">
    <name type="scientific">Streptomyces varsoviensis</name>
    <dbReference type="NCBI Taxonomy" id="67373"/>
    <lineage>
        <taxon>Bacteria</taxon>
        <taxon>Bacillati</taxon>
        <taxon>Actinomycetota</taxon>
        <taxon>Actinomycetes</taxon>
        <taxon>Kitasatosporales</taxon>
        <taxon>Streptomycetaceae</taxon>
        <taxon>Streptomyces</taxon>
    </lineage>
</organism>
<evidence type="ECO:0000313" key="1">
    <source>
        <dbReference type="EMBL" id="KOG91412.1"/>
    </source>
</evidence>
<evidence type="ECO:0000313" key="2">
    <source>
        <dbReference type="Proteomes" id="UP000037020"/>
    </source>
</evidence>
<reference evidence="1 2" key="1">
    <citation type="submission" date="2015-07" db="EMBL/GenBank/DDBJ databases">
        <authorList>
            <person name="Ju K.-S."/>
            <person name="Doroghazi J.R."/>
            <person name="Metcalf W.W."/>
        </authorList>
    </citation>
    <scope>NUCLEOTIDE SEQUENCE [LARGE SCALE GENOMIC DNA]</scope>
    <source>
        <strain evidence="1 2">NRRL B-3589</strain>
    </source>
</reference>
<gene>
    <name evidence="1" type="ORF">ADK38_03335</name>
</gene>
<sequence length="70" mass="7024">ALPVRAELLVAEGYPGAAAHTVLVVRPDGYLVAALSGVRPDELYACADAVRGGAVTVPVAAPPSEATANR</sequence>
<evidence type="ECO:0008006" key="3">
    <source>
        <dbReference type="Google" id="ProtNLM"/>
    </source>
</evidence>
<feature type="non-terminal residue" evidence="1">
    <location>
        <position position="1"/>
    </location>
</feature>
<accession>A0ABR5JD94</accession>
<comment type="caution">
    <text evidence="1">The sequence shown here is derived from an EMBL/GenBank/DDBJ whole genome shotgun (WGS) entry which is preliminary data.</text>
</comment>
<keyword evidence="2" id="KW-1185">Reference proteome</keyword>
<dbReference type="EMBL" id="LGUT01000274">
    <property type="protein sequence ID" value="KOG91412.1"/>
    <property type="molecule type" value="Genomic_DNA"/>
</dbReference>